<organism evidence="11 12">
    <name type="scientific">Hipposideros armiger</name>
    <name type="common">Great Himalayan leaf-nosed bat</name>
    <dbReference type="NCBI Taxonomy" id="186990"/>
    <lineage>
        <taxon>Eukaryota</taxon>
        <taxon>Metazoa</taxon>
        <taxon>Chordata</taxon>
        <taxon>Craniata</taxon>
        <taxon>Vertebrata</taxon>
        <taxon>Euteleostomi</taxon>
        <taxon>Mammalia</taxon>
        <taxon>Eutheria</taxon>
        <taxon>Laurasiatheria</taxon>
        <taxon>Chiroptera</taxon>
        <taxon>Yinpterochiroptera</taxon>
        <taxon>Rhinolophoidea</taxon>
        <taxon>Hipposideridae</taxon>
        <taxon>Hipposideros</taxon>
    </lineage>
</organism>
<evidence type="ECO:0000256" key="6">
    <source>
        <dbReference type="ARBA" id="ARBA00023242"/>
    </source>
</evidence>
<dbReference type="GO" id="GO:0031297">
    <property type="term" value="P:replication fork processing"/>
    <property type="evidence" value="ECO:0007669"/>
    <property type="project" value="TreeGrafter"/>
</dbReference>
<sequence>MARVGPGRAGGSRRGRGRGQGQRRAPTWEISDSDTEGPTGEEANSEAVVRARDPAEERKATAEALRLLRPEQAVRRLVVRVDPAILEDAGADILLEALGSLGCEYHIEPQRPARSLRWSRVKPEPCPSSVPPEVWAAGEQDLLLLLEPEEFLQGVLQLTQVCGPICSVPWIFPESPACPHLAVIGLDAYLWGSRTQVGWDQSPLLSSRQHNTQEMQQPESPGMACTMVTVGWPEVEEAMVLLQLWANLDVLLVASWQELSQHMCAFTKALAQHPFKQFQESQAFPFCTAGRWVAGTRVTRDGTGLRGAWWRQIRQFNRVSPAIADAVVTAFPSPRLLQQAYKACSTEQERLALLADLPVKADEGERPRKVGPDLSRRICLFLTSTNPDLLLDLSS</sequence>
<evidence type="ECO:0000259" key="10">
    <source>
        <dbReference type="SMART" id="SM00891"/>
    </source>
</evidence>
<dbReference type="Gene3D" id="1.10.150.670">
    <property type="entry name" value="Crossover junction endonuclease EME1, DNA-binding domain"/>
    <property type="match status" value="1"/>
</dbReference>
<reference evidence="12" key="1">
    <citation type="submission" date="2025-08" db="UniProtKB">
        <authorList>
            <consortium name="RefSeq"/>
        </authorList>
    </citation>
    <scope>IDENTIFICATION</scope>
    <source>
        <tissue evidence="12">Muscle</tissue>
    </source>
</reference>
<dbReference type="GO" id="GO:0006302">
    <property type="term" value="P:double-strand break repair"/>
    <property type="evidence" value="ECO:0007669"/>
    <property type="project" value="TreeGrafter"/>
</dbReference>
<dbReference type="AlphaFoldDB" id="A0A8B7RSS4"/>
<dbReference type="GO" id="GO:0005634">
    <property type="term" value="C:nucleus"/>
    <property type="evidence" value="ECO:0007669"/>
    <property type="project" value="UniProtKB-SubCell"/>
</dbReference>
<dbReference type="PANTHER" id="PTHR21077:SF6">
    <property type="entry name" value="CROSSOVER JUNCTION ENDONUCLEASE EME2-RELATED"/>
    <property type="match status" value="1"/>
</dbReference>
<dbReference type="Pfam" id="PF21292">
    <property type="entry name" value="EME1-MUS81_C"/>
    <property type="match status" value="1"/>
</dbReference>
<dbReference type="PANTHER" id="PTHR21077">
    <property type="entry name" value="EME1 PROTEIN"/>
    <property type="match status" value="1"/>
</dbReference>
<evidence type="ECO:0000256" key="3">
    <source>
        <dbReference type="ARBA" id="ARBA00022763"/>
    </source>
</evidence>
<dbReference type="FunFam" id="1.10.150.670:FF:000002">
    <property type="entry name" value="Crossover junction endonuclease EME1"/>
    <property type="match status" value="1"/>
</dbReference>
<dbReference type="InterPro" id="IPR042530">
    <property type="entry name" value="EME1/EME2_C"/>
</dbReference>
<dbReference type="Proteomes" id="UP000694851">
    <property type="component" value="Unplaced"/>
</dbReference>
<feature type="domain" description="ERCC4" evidence="10">
    <location>
        <begin position="78"/>
        <end position="342"/>
    </location>
</feature>
<evidence type="ECO:0000256" key="1">
    <source>
        <dbReference type="ARBA" id="ARBA00004123"/>
    </source>
</evidence>
<evidence type="ECO:0000256" key="8">
    <source>
        <dbReference type="ARBA" id="ARBA00093614"/>
    </source>
</evidence>
<feature type="region of interest" description="Disordered" evidence="9">
    <location>
        <begin position="1"/>
        <end position="56"/>
    </location>
</feature>
<dbReference type="SMART" id="SM00891">
    <property type="entry name" value="ERCC4"/>
    <property type="match status" value="1"/>
</dbReference>
<keyword evidence="12" id="KW-0540">Nuclease</keyword>
<keyword evidence="3" id="KW-0227">DNA damage</keyword>
<dbReference type="CTD" id="197342"/>
<comment type="subcellular location">
    <subcellularLocation>
        <location evidence="1">Nucleus</location>
    </subcellularLocation>
</comment>
<evidence type="ECO:0000256" key="5">
    <source>
        <dbReference type="ARBA" id="ARBA00023204"/>
    </source>
</evidence>
<protein>
    <recommendedName>
        <fullName evidence="8">Structure-specific endonuclease subunit EME2</fullName>
    </recommendedName>
</protein>
<comment type="subunit">
    <text evidence="7">Part of the heterodimeric MUS81-EME2 complex; the complex forms specifically during the DNA replication phase of the cell cycle.</text>
</comment>
<dbReference type="RefSeq" id="XP_019504149.1">
    <property type="nucleotide sequence ID" value="XM_019648604.1"/>
</dbReference>
<dbReference type="OrthoDB" id="343092at2759"/>
<keyword evidence="5" id="KW-0234">DNA repair</keyword>
<dbReference type="FunFam" id="3.40.50.10130:FF:000007">
    <property type="entry name" value="Probable crossover junction endonuclease EME2"/>
    <property type="match status" value="1"/>
</dbReference>
<keyword evidence="12" id="KW-0378">Hydrolase</keyword>
<evidence type="ECO:0000256" key="2">
    <source>
        <dbReference type="ARBA" id="ARBA00005313"/>
    </source>
</evidence>
<evidence type="ECO:0000313" key="11">
    <source>
        <dbReference type="Proteomes" id="UP000694851"/>
    </source>
</evidence>
<dbReference type="InterPro" id="IPR006166">
    <property type="entry name" value="ERCC4_domain"/>
</dbReference>
<dbReference type="GO" id="GO:0003677">
    <property type="term" value="F:DNA binding"/>
    <property type="evidence" value="ECO:0007669"/>
    <property type="project" value="InterPro"/>
</dbReference>
<dbReference type="GO" id="GO:0048476">
    <property type="term" value="C:Holliday junction resolvase complex"/>
    <property type="evidence" value="ECO:0007669"/>
    <property type="project" value="InterPro"/>
</dbReference>
<keyword evidence="6" id="KW-0539">Nucleus</keyword>
<keyword evidence="11" id="KW-1185">Reference proteome</keyword>
<evidence type="ECO:0000313" key="12">
    <source>
        <dbReference type="RefSeq" id="XP_019504149.1"/>
    </source>
</evidence>
<name>A0A8B7RSS4_HIPAR</name>
<evidence type="ECO:0000256" key="4">
    <source>
        <dbReference type="ARBA" id="ARBA00023172"/>
    </source>
</evidence>
<dbReference type="GO" id="GO:0031573">
    <property type="term" value="P:mitotic intra-S DNA damage checkpoint signaling"/>
    <property type="evidence" value="ECO:0007669"/>
    <property type="project" value="TreeGrafter"/>
</dbReference>
<dbReference type="Gene3D" id="3.40.50.10130">
    <property type="match status" value="1"/>
</dbReference>
<keyword evidence="4" id="KW-0233">DNA recombination</keyword>
<accession>A0A8B7RSS4</accession>
<dbReference type="InterPro" id="IPR033310">
    <property type="entry name" value="Mms4/EME1/EME2"/>
</dbReference>
<dbReference type="GeneID" id="109385887"/>
<evidence type="ECO:0000256" key="7">
    <source>
        <dbReference type="ARBA" id="ARBA00093485"/>
    </source>
</evidence>
<comment type="similarity">
    <text evidence="2">Belongs to the EME1/MMS4 family.</text>
</comment>
<proteinExistence type="inferred from homology"/>
<dbReference type="GO" id="GO:0008821">
    <property type="term" value="F:crossover junction DNA endonuclease activity"/>
    <property type="evidence" value="ECO:0007669"/>
    <property type="project" value="TreeGrafter"/>
</dbReference>
<dbReference type="GO" id="GO:0000712">
    <property type="term" value="P:resolution of meiotic recombination intermediates"/>
    <property type="evidence" value="ECO:0007669"/>
    <property type="project" value="TreeGrafter"/>
</dbReference>
<gene>
    <name evidence="12" type="primary">EME2</name>
</gene>
<keyword evidence="12" id="KW-0255">Endonuclease</keyword>
<evidence type="ECO:0000256" key="9">
    <source>
        <dbReference type="SAM" id="MobiDB-lite"/>
    </source>
</evidence>